<accession>A0ACB9PYI4</accession>
<protein>
    <submittedName>
        <fullName evidence="1">Uncharacterized protein</fullName>
    </submittedName>
</protein>
<proteinExistence type="predicted"/>
<comment type="caution">
    <text evidence="1">The sequence shown here is derived from an EMBL/GenBank/DDBJ whole genome shotgun (WGS) entry which is preliminary data.</text>
</comment>
<evidence type="ECO:0000313" key="2">
    <source>
        <dbReference type="Proteomes" id="UP000828941"/>
    </source>
</evidence>
<name>A0ACB9PYI4_BAUVA</name>
<evidence type="ECO:0000313" key="1">
    <source>
        <dbReference type="EMBL" id="KAI4353538.1"/>
    </source>
</evidence>
<keyword evidence="2" id="KW-1185">Reference proteome</keyword>
<dbReference type="EMBL" id="CM039427">
    <property type="protein sequence ID" value="KAI4353538.1"/>
    <property type="molecule type" value="Genomic_DNA"/>
</dbReference>
<reference evidence="1 2" key="1">
    <citation type="journal article" date="2022" name="DNA Res.">
        <title>Chromosomal-level genome assembly of the orchid tree Bauhinia variegata (Leguminosae; Cercidoideae) supports the allotetraploid origin hypothesis of Bauhinia.</title>
        <authorList>
            <person name="Zhong Y."/>
            <person name="Chen Y."/>
            <person name="Zheng D."/>
            <person name="Pang J."/>
            <person name="Liu Y."/>
            <person name="Luo S."/>
            <person name="Meng S."/>
            <person name="Qian L."/>
            <person name="Wei D."/>
            <person name="Dai S."/>
            <person name="Zhou R."/>
        </authorList>
    </citation>
    <scope>NUCLEOTIDE SEQUENCE [LARGE SCALE GENOMIC DNA]</scope>
    <source>
        <strain evidence="1">BV-YZ2020</strain>
    </source>
</reference>
<sequence>MNYSEKNGAGEEGECKESVLTGSVDLESKSVIKNGLIASEQLTIDENLLVDPKQLFIAAKIGEGAHGKVYEGRYGDRIVAIKVLHRGNNSEERASLENRFAREVNMMSRVHHENLVKFIGACKDPLMVIVTELLPGMSLRKYLVSVRPKLLDLHVAINFAIDIARAMDCLHANGIIHRDLKPDNLLLTADQKSVKLADFGLAREESVTEMMTAETGTYRWMAPELYSTVTLRQGEKKHYNNKVDVYSFGIVLWELLTNRMPFEGMSNLQAAYAAAFKQERPILPDDISPDLAFIIQSCWVEDSNLRPSFNQIIRMLNEFLFTLAPPSPPLPEPDNIQPKPVTGNSAITEYSSRNKGKFAFLRHLFASKRVKN</sequence>
<organism evidence="1 2">
    <name type="scientific">Bauhinia variegata</name>
    <name type="common">Purple orchid tree</name>
    <name type="synonym">Phanera variegata</name>
    <dbReference type="NCBI Taxonomy" id="167791"/>
    <lineage>
        <taxon>Eukaryota</taxon>
        <taxon>Viridiplantae</taxon>
        <taxon>Streptophyta</taxon>
        <taxon>Embryophyta</taxon>
        <taxon>Tracheophyta</taxon>
        <taxon>Spermatophyta</taxon>
        <taxon>Magnoliopsida</taxon>
        <taxon>eudicotyledons</taxon>
        <taxon>Gunneridae</taxon>
        <taxon>Pentapetalae</taxon>
        <taxon>rosids</taxon>
        <taxon>fabids</taxon>
        <taxon>Fabales</taxon>
        <taxon>Fabaceae</taxon>
        <taxon>Cercidoideae</taxon>
        <taxon>Cercideae</taxon>
        <taxon>Bauhiniinae</taxon>
        <taxon>Bauhinia</taxon>
    </lineage>
</organism>
<dbReference type="Proteomes" id="UP000828941">
    <property type="component" value="Chromosome 2"/>
</dbReference>
<gene>
    <name evidence="1" type="ORF">L6164_002481</name>
</gene>